<evidence type="ECO:0000313" key="1">
    <source>
        <dbReference type="EMBL" id="SMF15965.1"/>
    </source>
</evidence>
<protein>
    <recommendedName>
        <fullName evidence="3">Lipoprotein</fullName>
    </recommendedName>
</protein>
<reference evidence="2" key="1">
    <citation type="submission" date="2017-04" db="EMBL/GenBank/DDBJ databases">
        <authorList>
            <person name="Varghese N."/>
            <person name="Submissions S."/>
        </authorList>
    </citation>
    <scope>NUCLEOTIDE SEQUENCE [LARGE SCALE GENOMIC DNA]</scope>
    <source>
        <strain evidence="2">RKEM611</strain>
    </source>
</reference>
<dbReference type="AlphaFoldDB" id="A0A1Y6BQN7"/>
<proteinExistence type="predicted"/>
<dbReference type="EMBL" id="FWZT01000006">
    <property type="protein sequence ID" value="SMF15965.1"/>
    <property type="molecule type" value="Genomic_DNA"/>
</dbReference>
<sequence length="38" mass="4142">MKLIITVLMTLTLVSCGSDSKTWILCGKKRLGSAKTML</sequence>
<evidence type="ECO:0000313" key="2">
    <source>
        <dbReference type="Proteomes" id="UP000192907"/>
    </source>
</evidence>
<accession>A0A1Y6BQN7</accession>
<dbReference type="Proteomes" id="UP000192907">
    <property type="component" value="Unassembled WGS sequence"/>
</dbReference>
<dbReference type="PROSITE" id="PS51257">
    <property type="entry name" value="PROKAR_LIPOPROTEIN"/>
    <property type="match status" value="1"/>
</dbReference>
<dbReference type="STRING" id="1513793.SAMN06296036_1067"/>
<organism evidence="1 2">
    <name type="scientific">Pseudobacteriovorax antillogorgiicola</name>
    <dbReference type="NCBI Taxonomy" id="1513793"/>
    <lineage>
        <taxon>Bacteria</taxon>
        <taxon>Pseudomonadati</taxon>
        <taxon>Bdellovibrionota</taxon>
        <taxon>Oligoflexia</taxon>
        <taxon>Oligoflexales</taxon>
        <taxon>Pseudobacteriovoracaceae</taxon>
        <taxon>Pseudobacteriovorax</taxon>
    </lineage>
</organism>
<evidence type="ECO:0008006" key="3">
    <source>
        <dbReference type="Google" id="ProtNLM"/>
    </source>
</evidence>
<gene>
    <name evidence="1" type="ORF">SAMN06296036_1067</name>
</gene>
<keyword evidence="2" id="KW-1185">Reference proteome</keyword>
<name>A0A1Y6BQN7_9BACT</name>